<gene>
    <name evidence="1" type="ORF">NQ318_022876</name>
</gene>
<evidence type="ECO:0000313" key="2">
    <source>
        <dbReference type="Proteomes" id="UP001162162"/>
    </source>
</evidence>
<dbReference type="AlphaFoldDB" id="A0AAV8XIW8"/>
<comment type="caution">
    <text evidence="1">The sequence shown here is derived from an EMBL/GenBank/DDBJ whole genome shotgun (WGS) entry which is preliminary data.</text>
</comment>
<dbReference type="Proteomes" id="UP001162162">
    <property type="component" value="Unassembled WGS sequence"/>
</dbReference>
<dbReference type="EMBL" id="JAPWTK010000561">
    <property type="protein sequence ID" value="KAJ8938377.1"/>
    <property type="molecule type" value="Genomic_DNA"/>
</dbReference>
<name>A0AAV8XIW8_9CUCU</name>
<protein>
    <submittedName>
        <fullName evidence="1">Uncharacterized protein</fullName>
    </submittedName>
</protein>
<accession>A0AAV8XIW8</accession>
<evidence type="ECO:0000313" key="1">
    <source>
        <dbReference type="EMBL" id="KAJ8938377.1"/>
    </source>
</evidence>
<proteinExistence type="predicted"/>
<organism evidence="1 2">
    <name type="scientific">Aromia moschata</name>
    <dbReference type="NCBI Taxonomy" id="1265417"/>
    <lineage>
        <taxon>Eukaryota</taxon>
        <taxon>Metazoa</taxon>
        <taxon>Ecdysozoa</taxon>
        <taxon>Arthropoda</taxon>
        <taxon>Hexapoda</taxon>
        <taxon>Insecta</taxon>
        <taxon>Pterygota</taxon>
        <taxon>Neoptera</taxon>
        <taxon>Endopterygota</taxon>
        <taxon>Coleoptera</taxon>
        <taxon>Polyphaga</taxon>
        <taxon>Cucujiformia</taxon>
        <taxon>Chrysomeloidea</taxon>
        <taxon>Cerambycidae</taxon>
        <taxon>Cerambycinae</taxon>
        <taxon>Callichromatini</taxon>
        <taxon>Aromia</taxon>
    </lineage>
</organism>
<keyword evidence="2" id="KW-1185">Reference proteome</keyword>
<reference evidence="1" key="1">
    <citation type="journal article" date="2023" name="Insect Mol. Biol.">
        <title>Genome sequencing provides insights into the evolution of gene families encoding plant cell wall-degrading enzymes in longhorned beetles.</title>
        <authorList>
            <person name="Shin N.R."/>
            <person name="Okamura Y."/>
            <person name="Kirsch R."/>
            <person name="Pauchet Y."/>
        </authorList>
    </citation>
    <scope>NUCLEOTIDE SEQUENCE</scope>
    <source>
        <strain evidence="1">AMC_N1</strain>
    </source>
</reference>
<sequence length="297" mass="34284">MHSCVILPPSVVLKECSSNDVLKNLLGLVGILVPRVRYKNSFVIGCPSGSDGDANSLGWMVEKNFVKHWKFKISDEELGNKKAHSRGNYLQANNFTDLQNRMGLHTFSKLNFIPSSSRSVMEKAAEIICCRITVAVCRFYGILPEKGKELNPGKMFFVRDNPCDFEFSSSHWELFAFNHAYQRICKEKLMCRGKRDCSRHINSVKHKKIKKGFMFDLLLMLCAGDVPLNILDKQPFREFRNKYVSDMSLPDRSMLHNYLPTVRSDSKVDYKCIQNIRLWLCVDETTDCKYETYLLNH</sequence>